<evidence type="ECO:0000313" key="2">
    <source>
        <dbReference type="EMBL" id="SVA79575.1"/>
    </source>
</evidence>
<dbReference type="PROSITE" id="PS50234">
    <property type="entry name" value="VWFA"/>
    <property type="match status" value="1"/>
</dbReference>
<feature type="domain" description="VWFA" evidence="1">
    <location>
        <begin position="17"/>
        <end position="191"/>
    </location>
</feature>
<protein>
    <recommendedName>
        <fullName evidence="1">VWFA domain-containing protein</fullName>
    </recommendedName>
</protein>
<dbReference type="AlphaFoldDB" id="A0A381YRD3"/>
<gene>
    <name evidence="2" type="ORF">METZ01_LOCUS132429</name>
</gene>
<organism evidence="2">
    <name type="scientific">marine metagenome</name>
    <dbReference type="NCBI Taxonomy" id="408172"/>
    <lineage>
        <taxon>unclassified sequences</taxon>
        <taxon>metagenomes</taxon>
        <taxon>ecological metagenomes</taxon>
    </lineage>
</organism>
<dbReference type="Gene3D" id="3.40.50.410">
    <property type="entry name" value="von Willebrand factor, type A domain"/>
    <property type="match status" value="1"/>
</dbReference>
<sequence length="208" mass="22833">MMIKRSFPDVRTDLNPQVFFLLDMTGSMGVDKPATINAFNEYIGGLKANEGTAGFKFSLAVFNSDIGIGLNIEKGSLVDVPELNDVNYAPAGTTPLYDAIGLSIDSLEEVQGQVLFIILTDGEENASQQFDKEEILKRISNRTEQGWKFVFLGCDIDAMKQSEDLGIAPGNARSYSRAESQEAMCDVASATVEYSLRSDRDARGFFEK</sequence>
<dbReference type="InterPro" id="IPR036465">
    <property type="entry name" value="vWFA_dom_sf"/>
</dbReference>
<reference evidence="2" key="1">
    <citation type="submission" date="2018-05" db="EMBL/GenBank/DDBJ databases">
        <authorList>
            <person name="Lanie J.A."/>
            <person name="Ng W.-L."/>
            <person name="Kazmierczak K.M."/>
            <person name="Andrzejewski T.M."/>
            <person name="Davidsen T.M."/>
            <person name="Wayne K.J."/>
            <person name="Tettelin H."/>
            <person name="Glass J.I."/>
            <person name="Rusch D."/>
            <person name="Podicherti R."/>
            <person name="Tsui H.-C.T."/>
            <person name="Winkler M.E."/>
        </authorList>
    </citation>
    <scope>NUCLEOTIDE SEQUENCE</scope>
</reference>
<evidence type="ECO:0000259" key="1">
    <source>
        <dbReference type="PROSITE" id="PS50234"/>
    </source>
</evidence>
<dbReference type="SUPFAM" id="SSF53300">
    <property type="entry name" value="vWA-like"/>
    <property type="match status" value="1"/>
</dbReference>
<name>A0A381YRD3_9ZZZZ</name>
<dbReference type="InterPro" id="IPR002035">
    <property type="entry name" value="VWF_A"/>
</dbReference>
<accession>A0A381YRD3</accession>
<dbReference type="EMBL" id="UINC01018868">
    <property type="protein sequence ID" value="SVA79575.1"/>
    <property type="molecule type" value="Genomic_DNA"/>
</dbReference>
<proteinExistence type="predicted"/>